<dbReference type="PANTHER" id="PTHR46093:SF16">
    <property type="entry name" value="MULTIPLE EGF-LIKE-DOMAINS 8"/>
    <property type="match status" value="1"/>
</dbReference>
<dbReference type="CDD" id="cd00041">
    <property type="entry name" value="CUB"/>
    <property type="match status" value="1"/>
</dbReference>
<dbReference type="InterPro" id="IPR016201">
    <property type="entry name" value="PSI"/>
</dbReference>
<evidence type="ECO:0000256" key="15">
    <source>
        <dbReference type="PROSITE-ProRule" id="PRU00460"/>
    </source>
</evidence>
<dbReference type="InterPro" id="IPR006652">
    <property type="entry name" value="Kelch_1"/>
</dbReference>
<evidence type="ECO:0000313" key="20">
    <source>
        <dbReference type="EMBL" id="TRY84531.1"/>
    </source>
</evidence>
<dbReference type="SMART" id="SM00423">
    <property type="entry name" value="PSI"/>
    <property type="match status" value="8"/>
</dbReference>
<dbReference type="SUPFAM" id="SSF49854">
    <property type="entry name" value="Spermadhesin, CUB domain"/>
    <property type="match status" value="2"/>
</dbReference>
<dbReference type="SUPFAM" id="SSF117281">
    <property type="entry name" value="Kelch motif"/>
    <property type="match status" value="1"/>
</dbReference>
<keyword evidence="7" id="KW-0106">Calcium</keyword>
<feature type="domain" description="EGF-like" evidence="18">
    <location>
        <begin position="2063"/>
        <end position="2105"/>
    </location>
</feature>
<dbReference type="PANTHER" id="PTHR46093">
    <property type="entry name" value="ACYL-COA-BINDING DOMAIN-CONTAINING PROTEIN 5"/>
    <property type="match status" value="1"/>
</dbReference>
<dbReference type="Gene3D" id="2.60.120.290">
    <property type="entry name" value="Spermadhesin, CUB domain"/>
    <property type="match status" value="2"/>
</dbReference>
<dbReference type="InterPro" id="IPR024731">
    <property type="entry name" value="NELL2-like_EGF"/>
</dbReference>
<dbReference type="Pfam" id="PF24981">
    <property type="entry name" value="Beta-prop_ATRN-LZTR1"/>
    <property type="match status" value="2"/>
</dbReference>
<evidence type="ECO:0000256" key="4">
    <source>
        <dbReference type="ARBA" id="ARBA00022692"/>
    </source>
</evidence>
<feature type="disulfide bond" evidence="15">
    <location>
        <begin position="1153"/>
        <end position="1162"/>
    </location>
</feature>
<dbReference type="InterPro" id="IPR002049">
    <property type="entry name" value="LE_dom"/>
</dbReference>
<feature type="domain" description="EGF-like" evidence="18">
    <location>
        <begin position="173"/>
        <end position="208"/>
    </location>
</feature>
<dbReference type="PROSITE" id="PS00022">
    <property type="entry name" value="EGF_1"/>
    <property type="match status" value="3"/>
</dbReference>
<evidence type="ECO:0000256" key="13">
    <source>
        <dbReference type="PROSITE-ProRule" id="PRU00059"/>
    </source>
</evidence>
<comment type="caution">
    <text evidence="20">The sequence shown here is derived from an EMBL/GenBank/DDBJ whole genome shotgun (WGS) entry which is preliminary data.</text>
</comment>
<keyword evidence="6" id="KW-0677">Repeat</keyword>
<dbReference type="Pfam" id="PF07645">
    <property type="entry name" value="EGF_CA"/>
    <property type="match status" value="1"/>
</dbReference>
<dbReference type="Pfam" id="PF12947">
    <property type="entry name" value="EGF_3"/>
    <property type="match status" value="1"/>
</dbReference>
<dbReference type="InterPro" id="IPR000152">
    <property type="entry name" value="EGF-type_Asp/Asn_hydroxyl_site"/>
</dbReference>
<dbReference type="PROSITE" id="PS01186">
    <property type="entry name" value="EGF_2"/>
    <property type="match status" value="4"/>
</dbReference>
<dbReference type="InterPro" id="IPR001881">
    <property type="entry name" value="EGF-like_Ca-bd_dom"/>
</dbReference>
<dbReference type="Pfam" id="PF24973">
    <property type="entry name" value="EGF_LMN_ATRN"/>
    <property type="match status" value="3"/>
</dbReference>
<dbReference type="InterPro" id="IPR056863">
    <property type="entry name" value="LMN_ATRN_NET-like_EGF"/>
</dbReference>
<evidence type="ECO:0000256" key="14">
    <source>
        <dbReference type="PROSITE-ProRule" id="PRU00076"/>
    </source>
</evidence>
<dbReference type="PROSITE" id="PS01187">
    <property type="entry name" value="EGF_CA"/>
    <property type="match status" value="2"/>
</dbReference>
<dbReference type="InterPro" id="IPR002165">
    <property type="entry name" value="Plexin_repeat"/>
</dbReference>
<keyword evidence="8 16" id="KW-1133">Transmembrane helix</keyword>
<comment type="caution">
    <text evidence="14">Lacks conserved residue(s) required for the propagation of feature annotation.</text>
</comment>
<evidence type="ECO:0000259" key="19">
    <source>
        <dbReference type="PROSITE" id="PS50027"/>
    </source>
</evidence>
<evidence type="ECO:0000259" key="17">
    <source>
        <dbReference type="PROSITE" id="PS01180"/>
    </source>
</evidence>
<dbReference type="CDD" id="cd00054">
    <property type="entry name" value="EGF_CA"/>
    <property type="match status" value="2"/>
</dbReference>
<feature type="domain" description="EGF-like" evidence="18">
    <location>
        <begin position="998"/>
        <end position="1039"/>
    </location>
</feature>
<evidence type="ECO:0000256" key="11">
    <source>
        <dbReference type="ARBA" id="ARBA00023180"/>
    </source>
</evidence>
<evidence type="ECO:0000256" key="16">
    <source>
        <dbReference type="SAM" id="Phobius"/>
    </source>
</evidence>
<name>A0A553Q3L9_9TELE</name>
<dbReference type="CDD" id="cd00055">
    <property type="entry name" value="EGF_Lam"/>
    <property type="match status" value="2"/>
</dbReference>
<evidence type="ECO:0008006" key="22">
    <source>
        <dbReference type="Google" id="ProtNLM"/>
    </source>
</evidence>
<dbReference type="FunFam" id="2.10.25.10:FF:000202">
    <property type="entry name" value="Multiple epidermal growth factor-like domains 8"/>
    <property type="match status" value="1"/>
</dbReference>
<dbReference type="SMART" id="SM00180">
    <property type="entry name" value="EGF_Lam"/>
    <property type="match status" value="3"/>
</dbReference>
<dbReference type="PROSITE" id="PS50026">
    <property type="entry name" value="EGF_3"/>
    <property type="match status" value="3"/>
</dbReference>
<dbReference type="InterPro" id="IPR009030">
    <property type="entry name" value="Growth_fac_rcpt_cys_sf"/>
</dbReference>
<evidence type="ECO:0000256" key="12">
    <source>
        <dbReference type="ARBA" id="ARBA00023292"/>
    </source>
</evidence>
<comment type="subcellular location">
    <subcellularLocation>
        <location evidence="1">Membrane</location>
        <topology evidence="1">Single-pass type I membrane protein</topology>
    </subcellularLocation>
</comment>
<organism evidence="20 21">
    <name type="scientific">Danionella cerebrum</name>
    <dbReference type="NCBI Taxonomy" id="2873325"/>
    <lineage>
        <taxon>Eukaryota</taxon>
        <taxon>Metazoa</taxon>
        <taxon>Chordata</taxon>
        <taxon>Craniata</taxon>
        <taxon>Vertebrata</taxon>
        <taxon>Euteleostomi</taxon>
        <taxon>Actinopterygii</taxon>
        <taxon>Neopterygii</taxon>
        <taxon>Teleostei</taxon>
        <taxon>Ostariophysi</taxon>
        <taxon>Cypriniformes</taxon>
        <taxon>Danionidae</taxon>
        <taxon>Danioninae</taxon>
        <taxon>Danionella</taxon>
    </lineage>
</organism>
<feature type="transmembrane region" description="Helical" evidence="16">
    <location>
        <begin position="2521"/>
        <end position="2543"/>
    </location>
</feature>
<evidence type="ECO:0000256" key="6">
    <source>
        <dbReference type="ARBA" id="ARBA00022737"/>
    </source>
</evidence>
<dbReference type="InterPro" id="IPR056737">
    <property type="entry name" value="Beta-prop_ATRN-MKLN-like"/>
</dbReference>
<dbReference type="GO" id="GO:0005509">
    <property type="term" value="F:calcium ion binding"/>
    <property type="evidence" value="ECO:0007669"/>
    <property type="project" value="InterPro"/>
</dbReference>
<dbReference type="SMART" id="SM00179">
    <property type="entry name" value="EGF_CA"/>
    <property type="match status" value="2"/>
</dbReference>
<evidence type="ECO:0000256" key="3">
    <source>
        <dbReference type="ARBA" id="ARBA00022536"/>
    </source>
</evidence>
<dbReference type="Pfam" id="PF01344">
    <property type="entry name" value="Kelch_1"/>
    <property type="match status" value="1"/>
</dbReference>
<gene>
    <name evidence="20" type="ORF">DNTS_001292</name>
</gene>
<feature type="disulfide bond" evidence="15">
    <location>
        <begin position="1101"/>
        <end position="1110"/>
    </location>
</feature>
<evidence type="ECO:0000256" key="7">
    <source>
        <dbReference type="ARBA" id="ARBA00022837"/>
    </source>
</evidence>
<dbReference type="PROSITE" id="PS01248">
    <property type="entry name" value="EGF_LAM_1"/>
    <property type="match status" value="3"/>
</dbReference>
<keyword evidence="10 14" id="KW-1015">Disulfide bond</keyword>
<evidence type="ECO:0000256" key="8">
    <source>
        <dbReference type="ARBA" id="ARBA00022989"/>
    </source>
</evidence>
<feature type="domain" description="Laminin EGF-like" evidence="19">
    <location>
        <begin position="1131"/>
        <end position="1181"/>
    </location>
</feature>
<dbReference type="GO" id="GO:0016020">
    <property type="term" value="C:membrane"/>
    <property type="evidence" value="ECO:0007669"/>
    <property type="project" value="UniProtKB-SubCell"/>
</dbReference>
<dbReference type="GO" id="GO:0048513">
    <property type="term" value="P:animal organ development"/>
    <property type="evidence" value="ECO:0007669"/>
    <property type="project" value="UniProtKB-ARBA"/>
</dbReference>
<keyword evidence="21" id="KW-1185">Reference proteome</keyword>
<keyword evidence="11" id="KW-0325">Glycoprotein</keyword>
<dbReference type="OrthoDB" id="263283at2759"/>
<dbReference type="InterPro" id="IPR018097">
    <property type="entry name" value="EGF_Ca-bd_CS"/>
</dbReference>
<feature type="disulfide bond" evidence="13">
    <location>
        <begin position="70"/>
        <end position="97"/>
    </location>
</feature>
<dbReference type="SUPFAM" id="SSF57196">
    <property type="entry name" value="EGF/Laminin"/>
    <property type="match status" value="3"/>
</dbReference>
<dbReference type="PRINTS" id="PR00011">
    <property type="entry name" value="EGFLAMININ"/>
</dbReference>
<evidence type="ECO:0000256" key="9">
    <source>
        <dbReference type="ARBA" id="ARBA00023136"/>
    </source>
</evidence>
<dbReference type="FunFam" id="2.10.25.10:FF:000191">
    <property type="entry name" value="Multiple epidermal growth factor-like domains 8"/>
    <property type="match status" value="1"/>
</dbReference>
<keyword evidence="3 14" id="KW-0245">EGF-like domain</keyword>
<dbReference type="Pfam" id="PF01437">
    <property type="entry name" value="PSI"/>
    <property type="match status" value="1"/>
</dbReference>
<evidence type="ECO:0000256" key="2">
    <source>
        <dbReference type="ARBA" id="ARBA00022441"/>
    </source>
</evidence>
<dbReference type="STRING" id="623744.A0A553Q3L9"/>
<evidence type="ECO:0000256" key="5">
    <source>
        <dbReference type="ARBA" id="ARBA00022729"/>
    </source>
</evidence>
<dbReference type="PROSITE" id="PS01180">
    <property type="entry name" value="CUB"/>
    <property type="match status" value="2"/>
</dbReference>
<keyword evidence="4 16" id="KW-0812">Transmembrane</keyword>
<dbReference type="PROSITE" id="PS50027">
    <property type="entry name" value="EGF_LAM_2"/>
    <property type="match status" value="2"/>
</dbReference>
<dbReference type="InterPro" id="IPR000859">
    <property type="entry name" value="CUB_dom"/>
</dbReference>
<dbReference type="InterPro" id="IPR015915">
    <property type="entry name" value="Kelch-typ_b-propeller"/>
</dbReference>
<proteinExistence type="predicted"/>
<dbReference type="SMART" id="SM00181">
    <property type="entry name" value="EGF"/>
    <property type="match status" value="10"/>
</dbReference>
<evidence type="ECO:0000313" key="21">
    <source>
        <dbReference type="Proteomes" id="UP000316079"/>
    </source>
</evidence>
<dbReference type="PROSITE" id="PS00010">
    <property type="entry name" value="ASX_HYDROXYL"/>
    <property type="match status" value="2"/>
</dbReference>
<feature type="domain" description="CUB" evidence="17">
    <location>
        <begin position="70"/>
        <end position="144"/>
    </location>
</feature>
<sequence>METKTRKLVSQLLSRRSPAYEATKHLSLLQRHHLFLTLPIGWVEEKMPFPVPTLLLHVLVLIPAVWAGDCKGQRQVLRGVPGYVTDGPGNYSVNGNCEWLIKAPSTNHRIVLNFTFMDTECTYDYLFVYDGDSYQSPLLASLMCPGDCGGHGRCDGTTARCQCQQGWGGVDCNTPLCSQACARHGRGSCDKTEEHCACSPGFVGQDCQLALRDNSGAGQWWQTFFLSGFDLNNALDDLVVYNFSTNTWKQMMNTNSPAPRHSHTAVEWQGNMVVYGGELANHSLASDVWIYRAQQNDWLQLGQSDSPGAPRLANHAAAVVDKYLYVFGGRTEEDMFSSSLYRFRLWDGVWEACTLHSTRFSVRVNSTDAFHVEKRFWTSFRSRFPASGPRERAFHSATVIGNYMVVYGGNVHIHYTEEKCYEEEIFFYHLGCHQWVSVGESPAQRVRGRYSHVAAVMEGRVLLVAGGYSGVARGDLVAYKVPLFVSSDPGDRDSVCAEAPSESLCLKNPECSWCEGRCREYQPNNPCGSTGCLGLARFLSDCQSCLVFSGVPNSLPRVPGEFGWCVQNESCLSVSERSACRVDQISGAYGWWGERTRFLTSLPFCRTENYVPGLHLLTFQHPRNQSQPDKVSILRSTSIILSPSTEMDVTLQFRGFIHPLWGSPPPSAPPQETVAMWARIQKLHFTAQMAVGPNSLQPTDELGRWAAQEEKEIRMLSRPDGSRLFQNLTRGNRYLIQAEGYLNNSASGQTSEMTLTWNRTALPGGSEISFLFLEPFRSNSCSEYRSCLACLSDQSCGWCPTLNLCFLRSDVNKQPCIDAQGEERHLLLNSQHCSLCEEYRDCAACTQDPYCEWQINSSKKGDYLCSRRGRLEGSIREPGGCPKVCNQRLTCGECLSNSSQCAWCESAQTCFYFAAYLTKFPYGECRDWYDRCLRGDWGGMDDATVVNCSIAVAEVKASSPEPQTLSPPRLMELEMDLELLEGMEGDGDAVWSYPSCPDVEECRLGLHTCHPSATCVNTPTSYECHCERGFTGDGEHHCNQTCYNECRQGRCSGSPLFECECSLGWTSDPTTLVLSGVECDVDCECNFHSTCITAPGICDQCQDWTTGTNCEHCKPGSFGSALAQGDGCVQCQCNGHGDPLQGFCDNQTGQCHCTHHTQGSHCQFCLPGYYGDPRNNGTCFRQCQGRSVLLSSSLDMSLASSLGWHEEVGGHGGLSHCLWVLSVSEDLAPCMPGQSCPPVALTWHPDSHTQCTNSYVYVFDGLPRFLSNGVVHSDHNLIGAFCGTTRMEPITVEATSGVVSVYFEANVTSGRSQGFNASFWVKRCGNDKSDGTTVSSKCPAGSQCVNNLCECPHGFGGPQCDRPVCPGNCGAEEGRGICNMNLSLCVCADGWAGSDCSSISDTDSLVWETLLDTQLSANKAHRFLQRMGHSLVSSPQGTLWMFGGLSLSEGILGNVYRYSVADHRWTQVLTSSMEEGSMPLPRYHHASALLFNPEPFSGSQAATHSVMLVVGGVTKAGVANDTWCLNLSSQEWKQYKSSLLPPVAGHTLTVRRGSTVLLIGGYSPENGFNHHLLEFSLQSGNWTVAQHTGTPPTGLYGHSAVYHEQTDAVYVFGGYRFHVEAVEPSGELYSLYYPNLTWSLLVPAQGNKPLSRFFHAAALVKDTMVIVGGRTGEEDYSSSVSLYQINCNTWIQPGSSRELGNHMTEVFMILVSISQVSSVGEPINRSVSLAMAGWQDRLFMSGGFNGVTLGRLLTLTLPSDPCILLPSPEACNSTTGSCMWCRGTCASSETAERLGCVAGPSICSPTPRSPDQCRRLKTCSECLARHPKTFSSPVQPALQCKWCTNCPEGACISSSVSCTSEHDCRINQREIFLSSNCTETSCEASDCPKCTASGKCMWTRQFKRTGETRRILSVNPTYDWTCFSYALLNVSPMQVESSPPMPCPEPCHEIRSCGQCLSSRGSDGGWQRCVWSMALQQCMSPSFVPLRCEAGQCGRLLAGEDSCSPQCFQLTQCAQCISRPQCGWCAARGGNGAGRCLQGGLNGVGEAFCPQWNSSWSFLHCPEEDECANGHHHCNVTQDCHDLPEGYHCTCRQGYVLSSVSGQCEPVCAQGCVNGTCTSPGICQCHFGFVGQNCSSQCRCNKHSNCKGIAQLDACLECKNNTKGQYCEKCKPLFVGAAAGGGMCRPCREFCRGNSDVCLSKEEHRRAMENPKDYPLDRESIEQWATEGPPEDSAVCVRCQNNSVGDKCQCNGHADTCNEHDGTGCPCQNNTETSSCLSSPQNDRKECYRQQCAKCKDSFNGNPVNGRQCYRQFNVDSECCFDPTSQVNCFHEPNIRNLLRGRTVFFSAQPKFTNVDIRVTIDVTFGEVEVYVSNSHDTFIVEVDRQTGVHTIKIEEESTSAVASRGEKDVPLAPPSPMKVFANSSSPLLGPLQSVKVQCTDREVREERAVGLITYITVGKPQTVLMVRGVRDRVVITFPHEVHSLKSSRFYIALRGVGSDTHNGESQGLLFLRQDQAHIDLFVFFSVFFSCFFLFLSVCVLLWKVKQFLDFRREQRRHIQEMTKMASRPFAKLTVYLEPEELQLVYLPSSGGSSAVSLTHVRTGKLSSMVMGQRGRPGALSYKHDPGSGTAPHHHHHLALSGGSNGQHLPLHYLNTHHYPPSSTGSMTSHHQHHYPSSHSSYQHFCRSDPFLSQLMGFSYSSFKVGPITLEPTDDGMAGVATVLIQLPGGILAPNRACLGSALVTLRQNLQEYCGHGGAGTHPGAGCGRKGLLGHQHLTTMAM</sequence>
<dbReference type="InterPro" id="IPR049883">
    <property type="entry name" value="NOTCH1_EGF-like"/>
</dbReference>
<dbReference type="Proteomes" id="UP000316079">
    <property type="component" value="Unassembled WGS sequence"/>
</dbReference>
<dbReference type="InterPro" id="IPR035914">
    <property type="entry name" value="Sperma_CUB_dom_sf"/>
</dbReference>
<dbReference type="InterPro" id="IPR000742">
    <property type="entry name" value="EGF"/>
</dbReference>
<dbReference type="InterPro" id="IPR011043">
    <property type="entry name" value="Gal_Oxase/kelch_b-propeller"/>
</dbReference>
<feature type="domain" description="Laminin EGF-like" evidence="19">
    <location>
        <begin position="1083"/>
        <end position="1130"/>
    </location>
</feature>
<keyword evidence="5" id="KW-0732">Signal</keyword>
<dbReference type="Gene3D" id="2.120.10.80">
    <property type="entry name" value="Kelch-type beta propeller"/>
    <property type="match status" value="4"/>
</dbReference>
<feature type="domain" description="CUB" evidence="17">
    <location>
        <begin position="1183"/>
        <end position="1322"/>
    </location>
</feature>
<accession>A0A553Q3L9</accession>
<reference evidence="20 21" key="1">
    <citation type="journal article" date="2019" name="Sci. Data">
        <title>Hybrid genome assembly and annotation of Danionella translucida.</title>
        <authorList>
            <person name="Kadobianskyi M."/>
            <person name="Schulze L."/>
            <person name="Schuelke M."/>
            <person name="Judkewitz B."/>
        </authorList>
    </citation>
    <scope>NUCLEOTIDE SEQUENCE [LARGE SCALE GENOMIC DNA]</scope>
    <source>
        <strain evidence="20 21">Bolton</strain>
    </source>
</reference>
<protein>
    <recommendedName>
        <fullName evidence="22">Multiple epidermal growth factor-like domains protein 8</fullName>
    </recommendedName>
</protein>
<dbReference type="Gene3D" id="2.10.25.10">
    <property type="entry name" value="Laminin"/>
    <property type="match status" value="7"/>
</dbReference>
<dbReference type="SUPFAM" id="SSF57184">
    <property type="entry name" value="Growth factor receptor domain"/>
    <property type="match status" value="1"/>
</dbReference>
<feature type="disulfide bond" evidence="14">
    <location>
        <begin position="198"/>
        <end position="207"/>
    </location>
</feature>
<dbReference type="FunFam" id="2.120.10.80:FF:000173">
    <property type="entry name" value="Multiple EGF-like-domains 8"/>
    <property type="match status" value="1"/>
</dbReference>
<keyword evidence="2" id="KW-0880">Kelch repeat</keyword>
<dbReference type="FunFam" id="2.10.25.10:FF:000214">
    <property type="entry name" value="Multiple epidermal growth factor-like domains 8"/>
    <property type="match status" value="1"/>
</dbReference>
<dbReference type="EMBL" id="SRMA01026399">
    <property type="protein sequence ID" value="TRY84531.1"/>
    <property type="molecule type" value="Genomic_DNA"/>
</dbReference>
<evidence type="ECO:0000256" key="10">
    <source>
        <dbReference type="ARBA" id="ARBA00023157"/>
    </source>
</evidence>
<feature type="disulfide bond" evidence="15">
    <location>
        <begin position="1165"/>
        <end position="1179"/>
    </location>
</feature>
<evidence type="ECO:0000256" key="1">
    <source>
        <dbReference type="ARBA" id="ARBA00004479"/>
    </source>
</evidence>
<dbReference type="FunFam" id="2.10.25.10:FF:000331">
    <property type="entry name" value="Multiple epidermal growth factor-like domains 8"/>
    <property type="match status" value="1"/>
</dbReference>
<keyword evidence="9 16" id="KW-0472">Membrane</keyword>
<dbReference type="GO" id="GO:0048731">
    <property type="term" value="P:system development"/>
    <property type="evidence" value="ECO:0007669"/>
    <property type="project" value="UniProtKB-ARBA"/>
</dbReference>
<keyword evidence="12 15" id="KW-0424">Laminin EGF-like domain</keyword>
<evidence type="ECO:0000259" key="18">
    <source>
        <dbReference type="PROSITE" id="PS50026"/>
    </source>
</evidence>
<dbReference type="SUPFAM" id="SSF50965">
    <property type="entry name" value="Galactose oxidase, central domain"/>
    <property type="match status" value="1"/>
</dbReference>